<dbReference type="Gene3D" id="3.40.50.150">
    <property type="entry name" value="Vaccinia Virus protein VP39"/>
    <property type="match status" value="1"/>
</dbReference>
<keyword evidence="5" id="KW-0489">Methyltransferase</keyword>
<evidence type="ECO:0000259" key="4">
    <source>
        <dbReference type="PROSITE" id="PS51462"/>
    </source>
</evidence>
<keyword evidence="3" id="KW-0378">Hydrolase</keyword>
<proteinExistence type="inferred from homology"/>
<dbReference type="Pfam" id="PF13649">
    <property type="entry name" value="Methyltransf_25"/>
    <property type="match status" value="1"/>
</dbReference>
<dbReference type="InterPro" id="IPR020476">
    <property type="entry name" value="Nudix_hydrolase"/>
</dbReference>
<keyword evidence="5" id="KW-0808">Transferase</keyword>
<evidence type="ECO:0000256" key="2">
    <source>
        <dbReference type="ARBA" id="ARBA00005582"/>
    </source>
</evidence>
<comment type="similarity">
    <text evidence="2">Belongs to the Nudix hydrolase family.</text>
</comment>
<dbReference type="Gene3D" id="3.90.79.10">
    <property type="entry name" value="Nucleoside Triphosphate Pyrophosphohydrolase"/>
    <property type="match status" value="1"/>
</dbReference>
<dbReference type="GO" id="GO:0008168">
    <property type="term" value="F:methyltransferase activity"/>
    <property type="evidence" value="ECO:0007669"/>
    <property type="project" value="UniProtKB-KW"/>
</dbReference>
<dbReference type="InterPro" id="IPR029063">
    <property type="entry name" value="SAM-dependent_MTases_sf"/>
</dbReference>
<sequence>MNSTESEAVNARAWDRYGDHHLRRGTAVPEVDRISWGFWPSGPGAEVLGDLTGLRVLDLASGLGKHAAHLVREHGATVDAVEASASQHARASARYGDLPGLTLIHADAVEHLQRADPYDVIYSIHGFAYINPHRLLPALHCGLKPGGRLAFSVLHTNSHGHEPSLSVAPRTETLPLVGGESQSVEMWVLTPKLWEDICVDNGLLLDGIDQIDAPEEADHVSVRLYRARRRTLISSRPRTNRPPEPHSALGVGAILHGPRGLLLGRHRRGTIELPGGTVEPGESLEGAVVRELHEETGCRAREEDVILLGVLVDQVGPVVRTTVPAVVTRWAGDPATQPDESVGNWYWCRLDELVDGLFIPSAQCLTVWRPDLAIDHPTARFYPFAGPDQSPQRVALTVQSA</sequence>
<dbReference type="PROSITE" id="PS51462">
    <property type="entry name" value="NUDIX"/>
    <property type="match status" value="1"/>
</dbReference>
<dbReference type="SUPFAM" id="SSF53335">
    <property type="entry name" value="S-adenosyl-L-methionine-dependent methyltransferases"/>
    <property type="match status" value="1"/>
</dbReference>
<geneLocation type="plasmid" evidence="6">
    <name>pmdjk44.1</name>
</geneLocation>
<dbReference type="Pfam" id="PF00293">
    <property type="entry name" value="NUDIX"/>
    <property type="match status" value="1"/>
</dbReference>
<accession>A0A291W3J8</accession>
<dbReference type="Proteomes" id="UP000195880">
    <property type="component" value="Plasmid pMDJK44.1"/>
</dbReference>
<dbReference type="InterPro" id="IPR020084">
    <property type="entry name" value="NUDIX_hydrolase_CS"/>
</dbReference>
<dbReference type="GO" id="GO:0016787">
    <property type="term" value="F:hydrolase activity"/>
    <property type="evidence" value="ECO:0007669"/>
    <property type="project" value="UniProtKB-KW"/>
</dbReference>
<evidence type="ECO:0000313" key="5">
    <source>
        <dbReference type="EMBL" id="ATM24598.1"/>
    </source>
</evidence>
<evidence type="ECO:0000256" key="1">
    <source>
        <dbReference type="ARBA" id="ARBA00001946"/>
    </source>
</evidence>
<dbReference type="SUPFAM" id="SSF55811">
    <property type="entry name" value="Nudix"/>
    <property type="match status" value="1"/>
</dbReference>
<dbReference type="InterPro" id="IPR000086">
    <property type="entry name" value="NUDIX_hydrolase_dom"/>
</dbReference>
<gene>
    <name evidence="5" type="ORF">SMD44_p10099</name>
</gene>
<dbReference type="InterPro" id="IPR041698">
    <property type="entry name" value="Methyltransf_25"/>
</dbReference>
<name>A0A291W3J8_9ACTN</name>
<dbReference type="PANTHER" id="PTHR43046">
    <property type="entry name" value="GDP-MANNOSE MANNOSYL HYDROLASE"/>
    <property type="match status" value="1"/>
</dbReference>
<organism evidence="5 6">
    <name type="scientific">Streptomyces alboflavus</name>
    <dbReference type="NCBI Taxonomy" id="67267"/>
    <lineage>
        <taxon>Bacteria</taxon>
        <taxon>Bacillati</taxon>
        <taxon>Actinomycetota</taxon>
        <taxon>Actinomycetes</taxon>
        <taxon>Kitasatosporales</taxon>
        <taxon>Streptomycetaceae</taxon>
        <taxon>Streptomyces</taxon>
    </lineage>
</organism>
<dbReference type="CDD" id="cd02440">
    <property type="entry name" value="AdoMet_MTases"/>
    <property type="match status" value="1"/>
</dbReference>
<reference evidence="5 6" key="1">
    <citation type="submission" date="2017-10" db="EMBL/GenBank/DDBJ databases">
        <title>Streptomyces alboflavus Genome sequencing and assembly.</title>
        <authorList>
            <person name="Wang Y."/>
            <person name="Du B."/>
            <person name="Ding Y."/>
            <person name="Liu H."/>
            <person name="Hou Q."/>
            <person name="Liu K."/>
            <person name="Wang C."/>
            <person name="Yao L."/>
        </authorList>
    </citation>
    <scope>NUCLEOTIDE SEQUENCE [LARGE SCALE GENOMIC DNA]</scope>
    <source>
        <strain evidence="5 6">MDJK44</strain>
        <plasmid evidence="6">Plasmid pmdjk44.1</plasmid>
    </source>
</reference>
<dbReference type="PANTHER" id="PTHR43046:SF14">
    <property type="entry name" value="MUTT_NUDIX FAMILY PROTEIN"/>
    <property type="match status" value="1"/>
</dbReference>
<dbReference type="EMBL" id="CP023976">
    <property type="protein sequence ID" value="ATM24598.1"/>
    <property type="molecule type" value="Genomic_DNA"/>
</dbReference>
<dbReference type="AlphaFoldDB" id="A0A291W3J8"/>
<dbReference type="OrthoDB" id="4035289at2"/>
<protein>
    <submittedName>
        <fullName evidence="5">Methyltransferase</fullName>
    </submittedName>
</protein>
<dbReference type="GO" id="GO:0032259">
    <property type="term" value="P:methylation"/>
    <property type="evidence" value="ECO:0007669"/>
    <property type="project" value="UniProtKB-KW"/>
</dbReference>
<evidence type="ECO:0000256" key="3">
    <source>
        <dbReference type="ARBA" id="ARBA00022801"/>
    </source>
</evidence>
<keyword evidence="5" id="KW-0614">Plasmid</keyword>
<dbReference type="KEGG" id="salf:SMD44_p10099"/>
<keyword evidence="6" id="KW-1185">Reference proteome</keyword>
<dbReference type="PRINTS" id="PR00502">
    <property type="entry name" value="NUDIXFAMILY"/>
</dbReference>
<dbReference type="PROSITE" id="PS00893">
    <property type="entry name" value="NUDIX_BOX"/>
    <property type="match status" value="1"/>
</dbReference>
<evidence type="ECO:0000313" key="6">
    <source>
        <dbReference type="Proteomes" id="UP000195880"/>
    </source>
</evidence>
<dbReference type="InterPro" id="IPR015797">
    <property type="entry name" value="NUDIX_hydrolase-like_dom_sf"/>
</dbReference>
<comment type="cofactor">
    <cofactor evidence="1">
        <name>Mg(2+)</name>
        <dbReference type="ChEBI" id="CHEBI:18420"/>
    </cofactor>
</comment>
<dbReference type="RefSeq" id="WP_100112431.1">
    <property type="nucleotide sequence ID" value="NZ_CP023976.1"/>
</dbReference>
<feature type="domain" description="Nudix hydrolase" evidence="4">
    <location>
        <begin position="244"/>
        <end position="371"/>
    </location>
</feature>